<evidence type="ECO:0000256" key="1">
    <source>
        <dbReference type="SAM" id="SignalP"/>
    </source>
</evidence>
<organism evidence="2 3">
    <name type="scientific">Spirosoma foliorum</name>
    <dbReference type="NCBI Taxonomy" id="2710596"/>
    <lineage>
        <taxon>Bacteria</taxon>
        <taxon>Pseudomonadati</taxon>
        <taxon>Bacteroidota</taxon>
        <taxon>Cytophagia</taxon>
        <taxon>Cytophagales</taxon>
        <taxon>Cytophagaceae</taxon>
        <taxon>Spirosoma</taxon>
    </lineage>
</organism>
<reference evidence="2 3" key="1">
    <citation type="submission" date="2020-07" db="EMBL/GenBank/DDBJ databases">
        <title>Spirosoma foliorum sp. nov., isolated from the leaves on the Nejang mountain Korea, Republic of.</title>
        <authorList>
            <person name="Ho H."/>
            <person name="Lee Y.-J."/>
            <person name="Nurcahyanto D.-A."/>
            <person name="Kim S.-G."/>
        </authorList>
    </citation>
    <scope>NUCLEOTIDE SEQUENCE [LARGE SCALE GENOMIC DNA]</scope>
    <source>
        <strain evidence="2 3">PL0136</strain>
    </source>
</reference>
<protein>
    <submittedName>
        <fullName evidence="2">Uncharacterized protein</fullName>
    </submittedName>
</protein>
<dbReference type="KEGG" id="sfol:H3H32_07160"/>
<feature type="chain" id="PRO_5028897893" evidence="1">
    <location>
        <begin position="22"/>
        <end position="137"/>
    </location>
</feature>
<keyword evidence="1" id="KW-0732">Signal</keyword>
<keyword evidence="3" id="KW-1185">Reference proteome</keyword>
<dbReference type="RefSeq" id="WP_182462052.1">
    <property type="nucleotide sequence ID" value="NZ_CP059732.1"/>
</dbReference>
<gene>
    <name evidence="2" type="ORF">H3H32_07160</name>
</gene>
<sequence>MKTALNILLFCGLLMHLPVKAQQLATTKIYFFNASGTIHKHPMTIQSSLTRDKPIRIISQEWALLETDADSLPLQINDQTVSIAFDKGQVYYYIVLSDYSSVFSVAEVNSRVFWLTAHLNKSQKQAKYFLSKKPLTD</sequence>
<dbReference type="Proteomes" id="UP000515369">
    <property type="component" value="Chromosome"/>
</dbReference>
<dbReference type="AlphaFoldDB" id="A0A7G5H0Q8"/>
<dbReference type="EMBL" id="CP059732">
    <property type="protein sequence ID" value="QMW04700.1"/>
    <property type="molecule type" value="Genomic_DNA"/>
</dbReference>
<feature type="signal peptide" evidence="1">
    <location>
        <begin position="1"/>
        <end position="21"/>
    </location>
</feature>
<name>A0A7G5H0Q8_9BACT</name>
<proteinExistence type="predicted"/>
<evidence type="ECO:0000313" key="2">
    <source>
        <dbReference type="EMBL" id="QMW04700.1"/>
    </source>
</evidence>
<evidence type="ECO:0000313" key="3">
    <source>
        <dbReference type="Proteomes" id="UP000515369"/>
    </source>
</evidence>
<accession>A0A7G5H0Q8</accession>